<evidence type="ECO:0000313" key="3">
    <source>
        <dbReference type="Proteomes" id="UP000827092"/>
    </source>
</evidence>
<dbReference type="EMBL" id="JAFNEN010000134">
    <property type="protein sequence ID" value="KAG8192826.1"/>
    <property type="molecule type" value="Genomic_DNA"/>
</dbReference>
<reference evidence="2 3" key="1">
    <citation type="journal article" date="2022" name="Nat. Ecol. Evol.">
        <title>A masculinizing supergene underlies an exaggerated male reproductive morph in a spider.</title>
        <authorList>
            <person name="Hendrickx F."/>
            <person name="De Corte Z."/>
            <person name="Sonet G."/>
            <person name="Van Belleghem S.M."/>
            <person name="Kostlbacher S."/>
            <person name="Vangestel C."/>
        </authorList>
    </citation>
    <scope>NUCLEOTIDE SEQUENCE [LARGE SCALE GENOMIC DNA]</scope>
    <source>
        <strain evidence="2">W744_W776</strain>
    </source>
</reference>
<gene>
    <name evidence="2" type="ORF">JTE90_014606</name>
</gene>
<proteinExistence type="predicted"/>
<sequence>MRKEQHLPEMRKSPPQNGIMGKDGRKQSSENGEVKITVKAAPLLRFFFHSVESVWAPLRGPQQVIPQYLEREKNESLGITLVSSRFQGVSEL</sequence>
<feature type="compositionally biased region" description="Basic and acidic residues" evidence="1">
    <location>
        <begin position="1"/>
        <end position="12"/>
    </location>
</feature>
<evidence type="ECO:0000313" key="2">
    <source>
        <dbReference type="EMBL" id="KAG8192826.1"/>
    </source>
</evidence>
<keyword evidence="3" id="KW-1185">Reference proteome</keyword>
<evidence type="ECO:0000256" key="1">
    <source>
        <dbReference type="SAM" id="MobiDB-lite"/>
    </source>
</evidence>
<protein>
    <submittedName>
        <fullName evidence="2">Uncharacterized protein</fullName>
    </submittedName>
</protein>
<organism evidence="2 3">
    <name type="scientific">Oedothorax gibbosus</name>
    <dbReference type="NCBI Taxonomy" id="931172"/>
    <lineage>
        <taxon>Eukaryota</taxon>
        <taxon>Metazoa</taxon>
        <taxon>Ecdysozoa</taxon>
        <taxon>Arthropoda</taxon>
        <taxon>Chelicerata</taxon>
        <taxon>Arachnida</taxon>
        <taxon>Araneae</taxon>
        <taxon>Araneomorphae</taxon>
        <taxon>Entelegynae</taxon>
        <taxon>Araneoidea</taxon>
        <taxon>Linyphiidae</taxon>
        <taxon>Erigoninae</taxon>
        <taxon>Oedothorax</taxon>
    </lineage>
</organism>
<dbReference type="AlphaFoldDB" id="A0AAV6VAY7"/>
<comment type="caution">
    <text evidence="2">The sequence shown here is derived from an EMBL/GenBank/DDBJ whole genome shotgun (WGS) entry which is preliminary data.</text>
</comment>
<name>A0AAV6VAY7_9ARAC</name>
<feature type="region of interest" description="Disordered" evidence="1">
    <location>
        <begin position="1"/>
        <end position="33"/>
    </location>
</feature>
<dbReference type="Proteomes" id="UP000827092">
    <property type="component" value="Unassembled WGS sequence"/>
</dbReference>
<accession>A0AAV6VAY7</accession>